<dbReference type="InterPro" id="IPR038441">
    <property type="entry name" value="THAP_Znf_sf"/>
</dbReference>
<sequence>MAETQNSRAKGKSLGKYCVTGGPGKVSCKNNSKTEGISMHRFPSDSSVRAKWACIVQRHRPQWQPSSTSVLCSAHFKVTDFEQRLDFNPQEPEKFTTKRWLKKGAIPSLDCVVSGPQVQAISARERRQGFSQERCRKVSNLIEQQWQNSVLDQVRIWFTLAPNEER</sequence>
<evidence type="ECO:0000256" key="7">
    <source>
        <dbReference type="ARBA" id="ARBA00023054"/>
    </source>
</evidence>
<comment type="subcellular location">
    <subcellularLocation>
        <location evidence="1">Nucleus</location>
        <location evidence="1">Nucleoplasm</location>
    </subcellularLocation>
</comment>
<keyword evidence="10" id="KW-0539">Nucleus</keyword>
<dbReference type="PROSITE" id="PS50950">
    <property type="entry name" value="ZF_THAP"/>
    <property type="match status" value="1"/>
</dbReference>
<protein>
    <submittedName>
        <fullName evidence="12">THAP domain-containing 2-like</fullName>
    </submittedName>
</protein>
<dbReference type="OrthoDB" id="5982876at2759"/>
<keyword evidence="3" id="KW-0479">Metal-binding</keyword>
<evidence type="ECO:0000256" key="6">
    <source>
        <dbReference type="ARBA" id="ARBA00023015"/>
    </source>
</evidence>
<evidence type="ECO:0000313" key="13">
    <source>
        <dbReference type="Proteomes" id="UP001152795"/>
    </source>
</evidence>
<dbReference type="SMART" id="SM00692">
    <property type="entry name" value="DM3"/>
    <property type="match status" value="1"/>
</dbReference>
<evidence type="ECO:0000256" key="4">
    <source>
        <dbReference type="ARBA" id="ARBA00022771"/>
    </source>
</evidence>
<dbReference type="GO" id="GO:0005654">
    <property type="term" value="C:nucleoplasm"/>
    <property type="evidence" value="ECO:0007669"/>
    <property type="project" value="UniProtKB-SubCell"/>
</dbReference>
<dbReference type="InterPro" id="IPR026516">
    <property type="entry name" value="THAP1/10"/>
</dbReference>
<evidence type="ECO:0000256" key="10">
    <source>
        <dbReference type="ARBA" id="ARBA00023242"/>
    </source>
</evidence>
<dbReference type="Gene3D" id="6.20.210.20">
    <property type="entry name" value="THAP domain"/>
    <property type="match status" value="1"/>
</dbReference>
<evidence type="ECO:0000256" key="3">
    <source>
        <dbReference type="ARBA" id="ARBA00022723"/>
    </source>
</evidence>
<dbReference type="SMART" id="SM00980">
    <property type="entry name" value="THAP"/>
    <property type="match status" value="1"/>
</dbReference>
<keyword evidence="9" id="KW-0804">Transcription</keyword>
<dbReference type="AlphaFoldDB" id="A0A6S7FT62"/>
<evidence type="ECO:0000256" key="8">
    <source>
        <dbReference type="ARBA" id="ARBA00023125"/>
    </source>
</evidence>
<keyword evidence="7" id="KW-0175">Coiled coil</keyword>
<dbReference type="PANTHER" id="PTHR46600:SF1">
    <property type="entry name" value="THAP DOMAIN-CONTAINING PROTEIN 1"/>
    <property type="match status" value="1"/>
</dbReference>
<dbReference type="SUPFAM" id="SSF57716">
    <property type="entry name" value="Glucocorticoid receptor-like (DNA-binding domain)"/>
    <property type="match status" value="1"/>
</dbReference>
<keyword evidence="6" id="KW-0805">Transcription regulation</keyword>
<reference evidence="12" key="1">
    <citation type="submission" date="2020-04" db="EMBL/GenBank/DDBJ databases">
        <authorList>
            <person name="Alioto T."/>
            <person name="Alioto T."/>
            <person name="Gomez Garrido J."/>
        </authorList>
    </citation>
    <scope>NUCLEOTIDE SEQUENCE</scope>
    <source>
        <strain evidence="12">A484AB</strain>
    </source>
</reference>
<gene>
    <name evidence="12" type="ORF">PACLA_8A066288</name>
</gene>
<evidence type="ECO:0000256" key="9">
    <source>
        <dbReference type="ARBA" id="ARBA00023163"/>
    </source>
</evidence>
<dbReference type="InterPro" id="IPR006612">
    <property type="entry name" value="THAP_Znf"/>
</dbReference>
<keyword evidence="5" id="KW-0862">Zinc</keyword>
<name>A0A6S7FT62_PARCT</name>
<comment type="similarity">
    <text evidence="2">Belongs to the THAP1 family.</text>
</comment>
<dbReference type="EMBL" id="CACRXK020000540">
    <property type="protein sequence ID" value="CAB3982778.1"/>
    <property type="molecule type" value="Genomic_DNA"/>
</dbReference>
<dbReference type="Proteomes" id="UP001152795">
    <property type="component" value="Unassembled WGS sequence"/>
</dbReference>
<dbReference type="PANTHER" id="PTHR46600">
    <property type="entry name" value="THAP DOMAIN-CONTAINING"/>
    <property type="match status" value="1"/>
</dbReference>
<evidence type="ECO:0000313" key="12">
    <source>
        <dbReference type="EMBL" id="CAB3982778.1"/>
    </source>
</evidence>
<keyword evidence="4" id="KW-0863">Zinc-finger</keyword>
<evidence type="ECO:0000256" key="2">
    <source>
        <dbReference type="ARBA" id="ARBA00006177"/>
    </source>
</evidence>
<organism evidence="12 13">
    <name type="scientific">Paramuricea clavata</name>
    <name type="common">Red gorgonian</name>
    <name type="synonym">Violescent sea-whip</name>
    <dbReference type="NCBI Taxonomy" id="317549"/>
    <lineage>
        <taxon>Eukaryota</taxon>
        <taxon>Metazoa</taxon>
        <taxon>Cnidaria</taxon>
        <taxon>Anthozoa</taxon>
        <taxon>Octocorallia</taxon>
        <taxon>Malacalcyonacea</taxon>
        <taxon>Plexauridae</taxon>
        <taxon>Paramuricea</taxon>
    </lineage>
</organism>
<evidence type="ECO:0000256" key="5">
    <source>
        <dbReference type="ARBA" id="ARBA00022833"/>
    </source>
</evidence>
<evidence type="ECO:0000256" key="11">
    <source>
        <dbReference type="ARBA" id="ARBA00023306"/>
    </source>
</evidence>
<dbReference type="GO" id="GO:0043565">
    <property type="term" value="F:sequence-specific DNA binding"/>
    <property type="evidence" value="ECO:0007669"/>
    <property type="project" value="InterPro"/>
</dbReference>
<dbReference type="GO" id="GO:0008270">
    <property type="term" value="F:zinc ion binding"/>
    <property type="evidence" value="ECO:0007669"/>
    <property type="project" value="UniProtKB-KW"/>
</dbReference>
<evidence type="ECO:0000256" key="1">
    <source>
        <dbReference type="ARBA" id="ARBA00004642"/>
    </source>
</evidence>
<keyword evidence="8" id="KW-0238">DNA-binding</keyword>
<proteinExistence type="inferred from homology"/>
<dbReference type="Pfam" id="PF05485">
    <property type="entry name" value="THAP"/>
    <property type="match status" value="1"/>
</dbReference>
<keyword evidence="11" id="KW-0131">Cell cycle</keyword>
<comment type="caution">
    <text evidence="12">The sequence shown here is derived from an EMBL/GenBank/DDBJ whole genome shotgun (WGS) entry which is preliminary data.</text>
</comment>
<accession>A0A6S7FT62</accession>
<keyword evidence="13" id="KW-1185">Reference proteome</keyword>